<gene>
    <name evidence="5" type="ORF">MM236_08530</name>
</gene>
<dbReference type="PROSITE" id="PS51257">
    <property type="entry name" value="PROKAR_LIPOPROTEIN"/>
    <property type="match status" value="1"/>
</dbReference>
<evidence type="ECO:0000313" key="5">
    <source>
        <dbReference type="EMBL" id="MCH7398031.1"/>
    </source>
</evidence>
<dbReference type="PANTHER" id="PTHR10900">
    <property type="entry name" value="PERIOSTIN-RELATED"/>
    <property type="match status" value="1"/>
</dbReference>
<reference evidence="5" key="1">
    <citation type="submission" date="2022-03" db="EMBL/GenBank/DDBJ databases">
        <title>De novo assembled genomes of Belliella spp. (Cyclobacteriaceae) strains.</title>
        <authorList>
            <person name="Szabo A."/>
            <person name="Korponai K."/>
            <person name="Felfoldi T."/>
        </authorList>
    </citation>
    <scope>NUCLEOTIDE SEQUENCE</scope>
    <source>
        <strain evidence="5">DSM 107340</strain>
    </source>
</reference>
<comment type="caution">
    <text evidence="5">The sequence shown here is derived from an EMBL/GenBank/DDBJ whole genome shotgun (WGS) entry which is preliminary data.</text>
</comment>
<evidence type="ECO:0000256" key="3">
    <source>
        <dbReference type="ARBA" id="ARBA00022729"/>
    </source>
</evidence>
<evidence type="ECO:0000259" key="4">
    <source>
        <dbReference type="PROSITE" id="PS50213"/>
    </source>
</evidence>
<organism evidence="5 6">
    <name type="scientific">Belliella calami</name>
    <dbReference type="NCBI Taxonomy" id="2923436"/>
    <lineage>
        <taxon>Bacteria</taxon>
        <taxon>Pseudomonadati</taxon>
        <taxon>Bacteroidota</taxon>
        <taxon>Cytophagia</taxon>
        <taxon>Cytophagales</taxon>
        <taxon>Cyclobacteriaceae</taxon>
        <taxon>Belliella</taxon>
    </lineage>
</organism>
<dbReference type="Pfam" id="PF16184">
    <property type="entry name" value="Cadherin_3"/>
    <property type="match status" value="1"/>
</dbReference>
<dbReference type="SUPFAM" id="SSF82153">
    <property type="entry name" value="FAS1 domain"/>
    <property type="match status" value="1"/>
</dbReference>
<dbReference type="PROSITE" id="PS50213">
    <property type="entry name" value="FAS1"/>
    <property type="match status" value="1"/>
</dbReference>
<dbReference type="InterPro" id="IPR050904">
    <property type="entry name" value="Adhesion/Biosynth-related"/>
</dbReference>
<dbReference type="SMART" id="SM00554">
    <property type="entry name" value="FAS1"/>
    <property type="match status" value="1"/>
</dbReference>
<evidence type="ECO:0000256" key="2">
    <source>
        <dbReference type="ARBA" id="ARBA00022525"/>
    </source>
</evidence>
<evidence type="ECO:0000256" key="1">
    <source>
        <dbReference type="ARBA" id="ARBA00004613"/>
    </source>
</evidence>
<dbReference type="Pfam" id="PF24517">
    <property type="entry name" value="CBM96"/>
    <property type="match status" value="1"/>
</dbReference>
<keyword evidence="2" id="KW-0964">Secreted</keyword>
<dbReference type="PANTHER" id="PTHR10900:SF77">
    <property type="entry name" value="FI19380P1"/>
    <property type="match status" value="1"/>
</dbReference>
<dbReference type="Pfam" id="PF02469">
    <property type="entry name" value="Fasciclin"/>
    <property type="match status" value="1"/>
</dbReference>
<accession>A0ABS9UN50</accession>
<dbReference type="Gene3D" id="2.30.180.10">
    <property type="entry name" value="FAS1 domain"/>
    <property type="match status" value="1"/>
</dbReference>
<name>A0ABS9UN50_9BACT</name>
<dbReference type="InterPro" id="IPR036378">
    <property type="entry name" value="FAS1_dom_sf"/>
</dbReference>
<dbReference type="InterPro" id="IPR000782">
    <property type="entry name" value="FAS1_domain"/>
</dbReference>
<feature type="domain" description="FAS1" evidence="4">
    <location>
        <begin position="45"/>
        <end position="188"/>
    </location>
</feature>
<sequence>MMKNIKSNKIITSLAISLVGVSMFFSCVIQDNFDYQESGVTGELGVSALEFFQTNDSFSMLRNAIELTGLEAVYGGGEIRTFIAPTNAAFNAYLQSNGYGSLSEVPVPILRNVLRYHIVKARVIFTDPELFESNRPLPYETESGQTMFLSHNANFIGLINQNTSRQWEIATSNLEPTNGVIHVVNAIVFFSAQSVNLDALDPSVKTDTIFPIYDAFVNGGSFAGTNYGTNPLLRVKNVTGAGDFDRRAYLLFDLNEFQSEGVITDLRFQIGVVFTHARNDLLDLYNVNDTTWTEMGLNWNNATMPDDGPIASLRTTRIPAFNYDITEFFETRESRGKITLMLDGEATKDETNDLASKEHPTFPPPMLIATIATGNSVLEFVTNAGFSVERGGSIAWDNSILEISGAGANDIIYTVEEVPENGWIVSGASILQVGNRFTQNDINVMNLSYVNDGNGATDKIVLSARDRAGARLDAFEVMISIQ</sequence>
<keyword evidence="6" id="KW-1185">Reference proteome</keyword>
<dbReference type="Proteomes" id="UP001165488">
    <property type="component" value="Unassembled WGS sequence"/>
</dbReference>
<comment type="subcellular location">
    <subcellularLocation>
        <location evidence="1">Secreted</location>
    </subcellularLocation>
</comment>
<dbReference type="InterPro" id="IPR055372">
    <property type="entry name" value="CBM96"/>
</dbReference>
<evidence type="ECO:0000313" key="6">
    <source>
        <dbReference type="Proteomes" id="UP001165488"/>
    </source>
</evidence>
<proteinExistence type="predicted"/>
<dbReference type="NCBIfam" id="NF033679">
    <property type="entry name" value="DNRLRE_dom"/>
    <property type="match status" value="1"/>
</dbReference>
<dbReference type="RefSeq" id="WP_241274544.1">
    <property type="nucleotide sequence ID" value="NZ_JAKZGS010000005.1"/>
</dbReference>
<keyword evidence="3" id="KW-0732">Signal</keyword>
<dbReference type="EMBL" id="JAKZGS010000005">
    <property type="protein sequence ID" value="MCH7398031.1"/>
    <property type="molecule type" value="Genomic_DNA"/>
</dbReference>
<protein>
    <submittedName>
        <fullName evidence="5">DNRLRE domain-containing protein</fullName>
    </submittedName>
</protein>